<keyword evidence="5" id="KW-0175">Coiled coil</keyword>
<evidence type="ECO:0000256" key="3">
    <source>
        <dbReference type="ARBA" id="ARBA00022832"/>
    </source>
</evidence>
<comment type="caution">
    <text evidence="8">The sequence shown here is derived from an EMBL/GenBank/DDBJ whole genome shotgun (WGS) entry which is preliminary data.</text>
</comment>
<dbReference type="SUPFAM" id="SSF56801">
    <property type="entry name" value="Acetyl-CoA synthetase-like"/>
    <property type="match status" value="1"/>
</dbReference>
<keyword evidence="3" id="KW-0276">Fatty acid metabolism</keyword>
<protein>
    <recommendedName>
        <fullName evidence="10">Fatty-acid--CoA ligase</fullName>
    </recommendedName>
</protein>
<dbReference type="InterPro" id="IPR000873">
    <property type="entry name" value="AMP-dep_synth/lig_dom"/>
</dbReference>
<dbReference type="InterPro" id="IPR020845">
    <property type="entry name" value="AMP-binding_CS"/>
</dbReference>
<feature type="coiled-coil region" evidence="5">
    <location>
        <begin position="44"/>
        <end position="71"/>
    </location>
</feature>
<evidence type="ECO:0000259" key="6">
    <source>
        <dbReference type="Pfam" id="PF00501"/>
    </source>
</evidence>
<dbReference type="Proteomes" id="UP000320766">
    <property type="component" value="Unassembled WGS sequence"/>
</dbReference>
<dbReference type="AlphaFoldDB" id="A0A520KYS2"/>
<dbReference type="Gene3D" id="3.30.300.30">
    <property type="match status" value="1"/>
</dbReference>
<dbReference type="Gene3D" id="3.40.50.12780">
    <property type="entry name" value="N-terminal domain of ligase-like"/>
    <property type="match status" value="1"/>
</dbReference>
<evidence type="ECO:0008006" key="10">
    <source>
        <dbReference type="Google" id="ProtNLM"/>
    </source>
</evidence>
<dbReference type="Pfam" id="PF00501">
    <property type="entry name" value="AMP-binding"/>
    <property type="match status" value="1"/>
</dbReference>
<dbReference type="InterPro" id="IPR045851">
    <property type="entry name" value="AMP-bd_C_sf"/>
</dbReference>
<keyword evidence="2" id="KW-0436">Ligase</keyword>
<dbReference type="InterPro" id="IPR025110">
    <property type="entry name" value="AMP-bd_C"/>
</dbReference>
<evidence type="ECO:0000256" key="2">
    <source>
        <dbReference type="ARBA" id="ARBA00022598"/>
    </source>
</evidence>
<evidence type="ECO:0000256" key="1">
    <source>
        <dbReference type="ARBA" id="ARBA00006432"/>
    </source>
</evidence>
<name>A0A520KYS2_9EURY</name>
<dbReference type="InterPro" id="IPR042099">
    <property type="entry name" value="ANL_N_sf"/>
</dbReference>
<evidence type="ECO:0000313" key="9">
    <source>
        <dbReference type="Proteomes" id="UP000320766"/>
    </source>
</evidence>
<dbReference type="Pfam" id="PF13193">
    <property type="entry name" value="AMP-binding_C"/>
    <property type="match status" value="1"/>
</dbReference>
<evidence type="ECO:0000313" key="8">
    <source>
        <dbReference type="EMBL" id="RZN73382.1"/>
    </source>
</evidence>
<accession>A0A520KYS2</accession>
<keyword evidence="4" id="KW-0443">Lipid metabolism</keyword>
<gene>
    <name evidence="8" type="ORF">EF807_00675</name>
</gene>
<reference evidence="8 9" key="1">
    <citation type="journal article" date="2019" name="Nat. Microbiol.">
        <title>Wide diversity of methane and short-chain alkane metabolisms in uncultured archaea.</title>
        <authorList>
            <person name="Borrel G."/>
            <person name="Adam P.S."/>
            <person name="McKay L.J."/>
            <person name="Chen L.X."/>
            <person name="Sierra-Garcia I.N."/>
            <person name="Sieber C.M."/>
            <person name="Letourneur Q."/>
            <person name="Ghozlane A."/>
            <person name="Andersen G.L."/>
            <person name="Li W.J."/>
            <person name="Hallam S.J."/>
            <person name="Muyzer G."/>
            <person name="de Oliveira V.M."/>
            <person name="Inskeep W.P."/>
            <person name="Banfield J.F."/>
            <person name="Gribaldo S."/>
        </authorList>
    </citation>
    <scope>NUCLEOTIDE SEQUENCE [LARGE SCALE GENOMIC DNA]</scope>
    <source>
        <strain evidence="8">NM1b</strain>
    </source>
</reference>
<dbReference type="PROSITE" id="PS00455">
    <property type="entry name" value="AMP_BINDING"/>
    <property type="match status" value="1"/>
</dbReference>
<evidence type="ECO:0000259" key="7">
    <source>
        <dbReference type="Pfam" id="PF13193"/>
    </source>
</evidence>
<organism evidence="8 9">
    <name type="scientific">Candidatus Methanolliviera hydrocarbonicum</name>
    <dbReference type="NCBI Taxonomy" id="2491085"/>
    <lineage>
        <taxon>Archaea</taxon>
        <taxon>Methanobacteriati</taxon>
        <taxon>Methanobacteriota</taxon>
        <taxon>Candidatus Methanoliparia</taxon>
        <taxon>Candidatus Methanoliparales</taxon>
        <taxon>Candidatus Methanollivieraceae</taxon>
        <taxon>Candidatus Methanolliviera</taxon>
    </lineage>
</organism>
<dbReference type="PANTHER" id="PTHR43859">
    <property type="entry name" value="ACYL-ACTIVATING ENZYME"/>
    <property type="match status" value="1"/>
</dbReference>
<dbReference type="EMBL" id="RXIL01000011">
    <property type="protein sequence ID" value="RZN73382.1"/>
    <property type="molecule type" value="Genomic_DNA"/>
</dbReference>
<dbReference type="GO" id="GO:0016874">
    <property type="term" value="F:ligase activity"/>
    <property type="evidence" value="ECO:0007669"/>
    <property type="project" value="UniProtKB-KW"/>
</dbReference>
<dbReference type="GO" id="GO:0006631">
    <property type="term" value="P:fatty acid metabolic process"/>
    <property type="evidence" value="ECO:0007669"/>
    <property type="project" value="UniProtKB-KW"/>
</dbReference>
<feature type="domain" description="AMP-binding enzyme C-terminal" evidence="7">
    <location>
        <begin position="472"/>
        <end position="552"/>
    </location>
</feature>
<proteinExistence type="inferred from homology"/>
<comment type="similarity">
    <text evidence="1">Belongs to the ATP-dependent AMP-binding enzyme family.</text>
</comment>
<dbReference type="PANTHER" id="PTHR43859:SF4">
    <property type="entry name" value="BUTANOATE--COA LIGASE AAE1-RELATED"/>
    <property type="match status" value="1"/>
</dbReference>
<feature type="domain" description="AMP-dependent synthetase/ligase" evidence="6">
    <location>
        <begin position="31"/>
        <end position="421"/>
    </location>
</feature>
<evidence type="ECO:0000256" key="4">
    <source>
        <dbReference type="ARBA" id="ARBA00023098"/>
    </source>
</evidence>
<evidence type="ECO:0000256" key="5">
    <source>
        <dbReference type="SAM" id="Coils"/>
    </source>
</evidence>
<sequence>MKVEREKELEKFTKAEEAYDFQLTLDRIIKYAAREHPTSEVVYRDIVRETYAEALERIQKLANALESLGIEPNCLTRVGTADWNTHRYFEMYYGIPCMGNVMHSMNQLLPPEQLLWTINHAEDRVLIFNKDILPLIEKFSPELKTVERYVICTDDGILPDTKLEPVYEYEELLKGASSKYDFPELDENTPAGLNYTTGTTGLPKGCWFTHRAMVLHAIGEQFNTRWMPEALDQRFTILFVLTPMFHSFAWEVPYIATALGSKLLLDGRHDPVVDMEMVKRERTPIDRPIFICGVSRFLMELIDHPKFKEYKEYFKDAGYIVGGTMFPEGLARRAEEAGLSVASGMGMTETCPGMIGAAYKYYMYDWPDEKKFRYRLRTGYCDTPLCEVKVANSDTLEEVPKDDKSYGEMLFRSVWATMGYFKDPERSKELWRGGWLHGDDLCIWDEDRSIFIVDRTKDVIKSGGEWISTRTLESVISTHPKVQSAAVVGVPHPEWDERPIALIIPKEEYKGKITEEELKEHLVKYAEKGEILKWWIPEKFFFEEIPMTSAGKIDKKVIRADYKDVFA</sequence>